<evidence type="ECO:0000313" key="1">
    <source>
        <dbReference type="EMBL" id="KAK3797615.1"/>
    </source>
</evidence>
<dbReference type="EMBL" id="JAWDGP010000750">
    <property type="protein sequence ID" value="KAK3797615.1"/>
    <property type="molecule type" value="Genomic_DNA"/>
</dbReference>
<proteinExistence type="predicted"/>
<keyword evidence="2" id="KW-1185">Reference proteome</keyword>
<sequence length="113" mass="12400">MEAVYLSLQRSVGSPRLMFVQHGVENDSTEDFQLGETLIPLLTQPTLITACNFVARPVPQVGSVLAVLEASDSIVEIIMGRLSVPLHHPAWLCWKASGEAPSYRTLTVIPSWN</sequence>
<protein>
    <submittedName>
        <fullName evidence="1">Uncharacterized protein</fullName>
    </submittedName>
</protein>
<accession>A0AAE1B0W8</accession>
<dbReference type="AlphaFoldDB" id="A0AAE1B0W8"/>
<comment type="caution">
    <text evidence="1">The sequence shown here is derived from an EMBL/GenBank/DDBJ whole genome shotgun (WGS) entry which is preliminary data.</text>
</comment>
<organism evidence="1 2">
    <name type="scientific">Elysia crispata</name>
    <name type="common">lettuce slug</name>
    <dbReference type="NCBI Taxonomy" id="231223"/>
    <lineage>
        <taxon>Eukaryota</taxon>
        <taxon>Metazoa</taxon>
        <taxon>Spiralia</taxon>
        <taxon>Lophotrochozoa</taxon>
        <taxon>Mollusca</taxon>
        <taxon>Gastropoda</taxon>
        <taxon>Heterobranchia</taxon>
        <taxon>Euthyneura</taxon>
        <taxon>Panpulmonata</taxon>
        <taxon>Sacoglossa</taxon>
        <taxon>Placobranchoidea</taxon>
        <taxon>Plakobranchidae</taxon>
        <taxon>Elysia</taxon>
    </lineage>
</organism>
<reference evidence="1" key="1">
    <citation type="journal article" date="2023" name="G3 (Bethesda)">
        <title>A reference genome for the long-term kleptoplast-retaining sea slug Elysia crispata morphotype clarki.</title>
        <authorList>
            <person name="Eastman K.E."/>
            <person name="Pendleton A.L."/>
            <person name="Shaikh M.A."/>
            <person name="Suttiyut T."/>
            <person name="Ogas R."/>
            <person name="Tomko P."/>
            <person name="Gavelis G."/>
            <person name="Widhalm J.R."/>
            <person name="Wisecaver J.H."/>
        </authorList>
    </citation>
    <scope>NUCLEOTIDE SEQUENCE</scope>
    <source>
        <strain evidence="1">ECLA1</strain>
    </source>
</reference>
<name>A0AAE1B0W8_9GAST</name>
<gene>
    <name evidence="1" type="ORF">RRG08_054641</name>
</gene>
<dbReference type="Proteomes" id="UP001283361">
    <property type="component" value="Unassembled WGS sequence"/>
</dbReference>
<evidence type="ECO:0000313" key="2">
    <source>
        <dbReference type="Proteomes" id="UP001283361"/>
    </source>
</evidence>